<keyword evidence="2" id="KW-1185">Reference proteome</keyword>
<dbReference type="EMBL" id="CAMPGE010010574">
    <property type="protein sequence ID" value="CAI2369422.1"/>
    <property type="molecule type" value="Genomic_DNA"/>
</dbReference>
<reference evidence="1" key="1">
    <citation type="submission" date="2023-07" db="EMBL/GenBank/DDBJ databases">
        <authorList>
            <consortium name="AG Swart"/>
            <person name="Singh M."/>
            <person name="Singh A."/>
            <person name="Seah K."/>
            <person name="Emmerich C."/>
        </authorList>
    </citation>
    <scope>NUCLEOTIDE SEQUENCE</scope>
    <source>
        <strain evidence="1">DP1</strain>
    </source>
</reference>
<sequence>MSLKEKFSRLRVSKKFIKRQKLNNMAKVKSRSRSKNILKCRLRHQKYVKKSPMSRNITKNPSSDHLIRNNLKSYLKNKMKIEKKKLPIIKSQERQDSERTFSEEDEKAQDYISSYFNIEIKTKKDARKIIYSTVDDQNNEIQTPIEIERDLNLLENPVMKTADNVYKNIKCSESNKCITPSLSNPFRRKLIPVGYKGVAPSVMKRKTELPSNDNSFERDPRNYTTLLELNPNTVHSILENIRLKNRSSGVKSRRIHCPYKGKRTCFPSTASQSRSSRILSESSQNISFHKNDYYTNVTSRPQYSYLNPSNFSNFQGNQQNLQSQADNFSSFQFRRM</sequence>
<name>A0AAD1UIM2_EUPCR</name>
<dbReference type="AlphaFoldDB" id="A0AAD1UIM2"/>
<evidence type="ECO:0000313" key="2">
    <source>
        <dbReference type="Proteomes" id="UP001295684"/>
    </source>
</evidence>
<protein>
    <submittedName>
        <fullName evidence="1">Uncharacterized protein</fullName>
    </submittedName>
</protein>
<comment type="caution">
    <text evidence="1">The sequence shown here is derived from an EMBL/GenBank/DDBJ whole genome shotgun (WGS) entry which is preliminary data.</text>
</comment>
<evidence type="ECO:0000313" key="1">
    <source>
        <dbReference type="EMBL" id="CAI2369422.1"/>
    </source>
</evidence>
<gene>
    <name evidence="1" type="ORF">ECRASSUSDP1_LOCUS10722</name>
</gene>
<dbReference type="Proteomes" id="UP001295684">
    <property type="component" value="Unassembled WGS sequence"/>
</dbReference>
<organism evidence="1 2">
    <name type="scientific">Euplotes crassus</name>
    <dbReference type="NCBI Taxonomy" id="5936"/>
    <lineage>
        <taxon>Eukaryota</taxon>
        <taxon>Sar</taxon>
        <taxon>Alveolata</taxon>
        <taxon>Ciliophora</taxon>
        <taxon>Intramacronucleata</taxon>
        <taxon>Spirotrichea</taxon>
        <taxon>Hypotrichia</taxon>
        <taxon>Euplotida</taxon>
        <taxon>Euplotidae</taxon>
        <taxon>Moneuplotes</taxon>
    </lineage>
</organism>
<accession>A0AAD1UIM2</accession>
<proteinExistence type="predicted"/>